<dbReference type="InterPro" id="IPR018060">
    <property type="entry name" value="HTH_AraC"/>
</dbReference>
<dbReference type="PROSITE" id="PS01124">
    <property type="entry name" value="HTH_ARAC_FAMILY_2"/>
    <property type="match status" value="1"/>
</dbReference>
<protein>
    <submittedName>
        <fullName evidence="8">Response regulator</fullName>
    </submittedName>
</protein>
<dbReference type="InterPro" id="IPR009057">
    <property type="entry name" value="Homeodomain-like_sf"/>
</dbReference>
<feature type="domain" description="Response regulatory" evidence="7">
    <location>
        <begin position="5"/>
        <end position="123"/>
    </location>
</feature>
<proteinExistence type="predicted"/>
<dbReference type="RefSeq" id="WP_379279804.1">
    <property type="nucleotide sequence ID" value="NZ_JBHUGT010000011.1"/>
</dbReference>
<keyword evidence="3" id="KW-0804">Transcription</keyword>
<feature type="modified residue" description="4-aspartylphosphate" evidence="4">
    <location>
        <position position="59"/>
    </location>
</feature>
<evidence type="ECO:0000259" key="7">
    <source>
        <dbReference type="PROSITE" id="PS50110"/>
    </source>
</evidence>
<evidence type="ECO:0000313" key="8">
    <source>
        <dbReference type="EMBL" id="MFD2663559.1"/>
    </source>
</evidence>
<organism evidence="8 9">
    <name type="scientific">Paenibacillus thailandensis</name>
    <dbReference type="NCBI Taxonomy" id="393250"/>
    <lineage>
        <taxon>Bacteria</taxon>
        <taxon>Bacillati</taxon>
        <taxon>Bacillota</taxon>
        <taxon>Bacilli</taxon>
        <taxon>Bacillales</taxon>
        <taxon>Paenibacillaceae</taxon>
        <taxon>Paenibacillus</taxon>
    </lineage>
</organism>
<evidence type="ECO:0000256" key="2">
    <source>
        <dbReference type="ARBA" id="ARBA00023125"/>
    </source>
</evidence>
<accession>A0ABW5R4A9</accession>
<dbReference type="Proteomes" id="UP001597493">
    <property type="component" value="Unassembled WGS sequence"/>
</dbReference>
<evidence type="ECO:0000256" key="5">
    <source>
        <dbReference type="SAM" id="MobiDB-lite"/>
    </source>
</evidence>
<dbReference type="Gene3D" id="3.40.50.2300">
    <property type="match status" value="1"/>
</dbReference>
<gene>
    <name evidence="8" type="ORF">ACFSW5_25290</name>
</gene>
<dbReference type="InterPro" id="IPR011006">
    <property type="entry name" value="CheY-like_superfamily"/>
</dbReference>
<keyword evidence="1" id="KW-0805">Transcription regulation</keyword>
<evidence type="ECO:0000256" key="3">
    <source>
        <dbReference type="ARBA" id="ARBA00023163"/>
    </source>
</evidence>
<dbReference type="InterPro" id="IPR020449">
    <property type="entry name" value="Tscrpt_reg_AraC-type_HTH"/>
</dbReference>
<dbReference type="PANTHER" id="PTHR43280">
    <property type="entry name" value="ARAC-FAMILY TRANSCRIPTIONAL REGULATOR"/>
    <property type="match status" value="1"/>
</dbReference>
<reference evidence="9" key="1">
    <citation type="journal article" date="2019" name="Int. J. Syst. Evol. Microbiol.">
        <title>The Global Catalogue of Microorganisms (GCM) 10K type strain sequencing project: providing services to taxonomists for standard genome sequencing and annotation.</title>
        <authorList>
            <consortium name="The Broad Institute Genomics Platform"/>
            <consortium name="The Broad Institute Genome Sequencing Center for Infectious Disease"/>
            <person name="Wu L."/>
            <person name="Ma J."/>
        </authorList>
    </citation>
    <scope>NUCLEOTIDE SEQUENCE [LARGE SCALE GENOMIC DNA]</scope>
    <source>
        <strain evidence="9">TISTR 1827</strain>
    </source>
</reference>
<dbReference type="InterPro" id="IPR001789">
    <property type="entry name" value="Sig_transdc_resp-reg_receiver"/>
</dbReference>
<evidence type="ECO:0000256" key="4">
    <source>
        <dbReference type="PROSITE-ProRule" id="PRU00169"/>
    </source>
</evidence>
<evidence type="ECO:0000256" key="1">
    <source>
        <dbReference type="ARBA" id="ARBA00023015"/>
    </source>
</evidence>
<dbReference type="EMBL" id="JBHUMY010000043">
    <property type="protein sequence ID" value="MFD2663559.1"/>
    <property type="molecule type" value="Genomic_DNA"/>
</dbReference>
<keyword evidence="2" id="KW-0238">DNA-binding</keyword>
<comment type="caution">
    <text evidence="8">The sequence shown here is derived from an EMBL/GenBank/DDBJ whole genome shotgun (WGS) entry which is preliminary data.</text>
</comment>
<dbReference type="PRINTS" id="PR00032">
    <property type="entry name" value="HTHARAC"/>
</dbReference>
<feature type="domain" description="HTH araC/xylS-type" evidence="6">
    <location>
        <begin position="511"/>
        <end position="609"/>
    </location>
</feature>
<dbReference type="PROSITE" id="PS50110">
    <property type="entry name" value="RESPONSE_REGULATORY"/>
    <property type="match status" value="1"/>
</dbReference>
<evidence type="ECO:0000259" key="6">
    <source>
        <dbReference type="PROSITE" id="PS01124"/>
    </source>
</evidence>
<dbReference type="SMART" id="SM00342">
    <property type="entry name" value="HTH_ARAC"/>
    <property type="match status" value="1"/>
</dbReference>
<dbReference type="PROSITE" id="PS00041">
    <property type="entry name" value="HTH_ARAC_FAMILY_1"/>
    <property type="match status" value="1"/>
</dbReference>
<dbReference type="SUPFAM" id="SSF52172">
    <property type="entry name" value="CheY-like"/>
    <property type="match status" value="1"/>
</dbReference>
<keyword evidence="4" id="KW-0597">Phosphoprotein</keyword>
<dbReference type="Pfam" id="PF12833">
    <property type="entry name" value="HTH_18"/>
    <property type="match status" value="1"/>
</dbReference>
<name>A0ABW5R4A9_9BACL</name>
<dbReference type="Gene3D" id="1.10.10.60">
    <property type="entry name" value="Homeodomain-like"/>
    <property type="match status" value="2"/>
</dbReference>
<dbReference type="SUPFAM" id="SSF46689">
    <property type="entry name" value="Homeodomain-like"/>
    <property type="match status" value="2"/>
</dbReference>
<feature type="compositionally biased region" description="Gly residues" evidence="5">
    <location>
        <begin position="250"/>
        <end position="259"/>
    </location>
</feature>
<dbReference type="Pfam" id="PF00072">
    <property type="entry name" value="Response_reg"/>
    <property type="match status" value="1"/>
</dbReference>
<sequence length="614" mass="67979">MSAIKVMIVDDEPRIRRGVERLVASCGGGWEVVAALGDGAEALEYMRNHDGGVDLLITDIKMPEMDGLALIKEGRKSYGFSPLLLTGYDDFEYMQTALREGAIDYLLKPIDREQFRERLAALKERIERERLSRQRWAELNRKAGQLEEMQRKQALAYITSSAGEDLSHLGFWTDDFPRGFYALLYVGLDVMPVKTRAYTEKDWQAFYYALDNIIDEIVSGPSARTPMTGAEAGTGGRRAVSSEEDTARPGNGGGSGGQRPAGEERGAFGEAEDEGLSEPGEGYAFWDAVMPPAGSRGWSWRGRASDFWVLLYCPANTGGDALDGYAEAAADAIRAAVRAYTPFTVSVAYGDWLEDLYLLPGAKREAQSLIHYRLLQGGNRNFTPKSAAAQKNGASSGKPEAETKLPEQLKQAIGQGRPDEAASLVRSLLETLERMGSPAEIQSVVQNAIVLLHSVGIESCGQACFSVEEALEAAKRAVRLQDLRAVLEGLIEASLRQIEAKREKNSMLPVEQAKAFIEEHLAGDITIRRIAEHVYMNPNYFCQYFKLQTGETVLDYVTRRRMELAAKLLGDPGIKLQELSERVGYQNPKYFARLFKAWSGVTPSKFRERLLQGE</sequence>
<dbReference type="CDD" id="cd17536">
    <property type="entry name" value="REC_YesN-like"/>
    <property type="match status" value="1"/>
</dbReference>
<dbReference type="SMART" id="SM00448">
    <property type="entry name" value="REC"/>
    <property type="match status" value="1"/>
</dbReference>
<dbReference type="InterPro" id="IPR018062">
    <property type="entry name" value="HTH_AraC-typ_CS"/>
</dbReference>
<feature type="region of interest" description="Disordered" evidence="5">
    <location>
        <begin position="385"/>
        <end position="405"/>
    </location>
</feature>
<keyword evidence="9" id="KW-1185">Reference proteome</keyword>
<feature type="region of interest" description="Disordered" evidence="5">
    <location>
        <begin position="221"/>
        <end position="277"/>
    </location>
</feature>
<evidence type="ECO:0000313" key="9">
    <source>
        <dbReference type="Proteomes" id="UP001597493"/>
    </source>
</evidence>
<dbReference type="PANTHER" id="PTHR43280:SF28">
    <property type="entry name" value="HTH-TYPE TRANSCRIPTIONAL ACTIVATOR RHAS"/>
    <property type="match status" value="1"/>
</dbReference>